<protein>
    <submittedName>
        <fullName evidence="1">Uncharacterized protein</fullName>
    </submittedName>
</protein>
<dbReference type="AlphaFoldDB" id="A0A327Y3Q5"/>
<dbReference type="RefSeq" id="WP_034453163.1">
    <property type="nucleotide sequence ID" value="NZ_LIGL01000020.1"/>
</dbReference>
<sequence length="102" mass="11439">MKIFRTDSDPQQIAIKFPYRNGAPARYRVFPAYRYEVAGREKNTLQEEVAFERLEDAADFIVRHPGSAIRMMPGRALVSVGLVIDIDADEPEAAGEPIDDDA</sequence>
<comment type="caution">
    <text evidence="1">The sequence shown here is derived from an EMBL/GenBank/DDBJ whole genome shotgun (WGS) entry which is preliminary data.</text>
</comment>
<organism evidence="1 2">
    <name type="scientific">Salipiger aestuarii</name>
    <dbReference type="NCBI Taxonomy" id="568098"/>
    <lineage>
        <taxon>Bacteria</taxon>
        <taxon>Pseudomonadati</taxon>
        <taxon>Pseudomonadota</taxon>
        <taxon>Alphaproteobacteria</taxon>
        <taxon>Rhodobacterales</taxon>
        <taxon>Roseobacteraceae</taxon>
        <taxon>Salipiger</taxon>
    </lineage>
</organism>
<dbReference type="EMBL" id="QLMG01000023">
    <property type="protein sequence ID" value="RAK15374.1"/>
    <property type="molecule type" value="Genomic_DNA"/>
</dbReference>
<accession>A0A327Y3Q5</accession>
<evidence type="ECO:0000313" key="2">
    <source>
        <dbReference type="Proteomes" id="UP000249165"/>
    </source>
</evidence>
<reference evidence="1 2" key="1">
    <citation type="submission" date="2018-06" db="EMBL/GenBank/DDBJ databases">
        <title>Genomic Encyclopedia of Archaeal and Bacterial Type Strains, Phase II (KMG-II): from individual species to whole genera.</title>
        <authorList>
            <person name="Goeker M."/>
        </authorList>
    </citation>
    <scope>NUCLEOTIDE SEQUENCE [LARGE SCALE GENOMIC DNA]</scope>
    <source>
        <strain evidence="1 2">DSM 22011</strain>
    </source>
</reference>
<evidence type="ECO:0000313" key="1">
    <source>
        <dbReference type="EMBL" id="RAK15374.1"/>
    </source>
</evidence>
<keyword evidence="2" id="KW-1185">Reference proteome</keyword>
<proteinExistence type="predicted"/>
<gene>
    <name evidence="1" type="ORF">ATI53_102317</name>
</gene>
<dbReference type="Proteomes" id="UP000249165">
    <property type="component" value="Unassembled WGS sequence"/>
</dbReference>
<name>A0A327Y3Q5_9RHOB</name>